<organism evidence="1 2">
    <name type="scientific">Parabacteroides distasonis</name>
    <dbReference type="NCBI Taxonomy" id="823"/>
    <lineage>
        <taxon>Bacteria</taxon>
        <taxon>Pseudomonadati</taxon>
        <taxon>Bacteroidota</taxon>
        <taxon>Bacteroidia</taxon>
        <taxon>Bacteroidales</taxon>
        <taxon>Tannerellaceae</taxon>
        <taxon>Parabacteroides</taxon>
    </lineage>
</organism>
<protein>
    <submittedName>
        <fullName evidence="1">Uncharacterized protein</fullName>
    </submittedName>
</protein>
<accession>A0A174SAC4</accession>
<dbReference type="AlphaFoldDB" id="A0A174SAC4"/>
<dbReference type="EMBL" id="CZBM01000003">
    <property type="protein sequence ID" value="CUP94764.1"/>
    <property type="molecule type" value="Genomic_DNA"/>
</dbReference>
<dbReference type="Proteomes" id="UP000095332">
    <property type="component" value="Unassembled WGS sequence"/>
</dbReference>
<gene>
    <name evidence="1" type="ORF">ERS852560_01025</name>
</gene>
<evidence type="ECO:0000313" key="1">
    <source>
        <dbReference type="EMBL" id="CUP94764.1"/>
    </source>
</evidence>
<name>A0A174SAC4_PARDI</name>
<reference evidence="1 2" key="1">
    <citation type="submission" date="2015-09" db="EMBL/GenBank/DDBJ databases">
        <authorList>
            <consortium name="Pathogen Informatics"/>
        </authorList>
    </citation>
    <scope>NUCLEOTIDE SEQUENCE [LARGE SCALE GENOMIC DNA]</scope>
    <source>
        <strain evidence="1 2">2789STDY5834948</strain>
    </source>
</reference>
<sequence length="247" mass="27497">MHVHVILEAVGRGPVMLEPLVEGAGEEFRSRRRGSALVREAEAAHRDAELLPHVVHQLLVVHAGAFPSPRLGLGGLHEGLRAVYQVEIEERLLGGGEDIARHVHRLAHVVHIARGVIRHGAFQLGLRHEEERVRRRLSRLAGDPPQGDLLEERLQLHLLLEVEHEEAALGPLPHLPVEILAAELEVADTVIAHRDGDLALPRMDDEQPVAARLVGEVELRHTLGDVHFRVVVGTSREEDRCHQRQET</sequence>
<proteinExistence type="predicted"/>
<evidence type="ECO:0000313" key="2">
    <source>
        <dbReference type="Proteomes" id="UP000095332"/>
    </source>
</evidence>